<reference evidence="4" key="3">
    <citation type="submission" date="2018-08" db="UniProtKB">
        <authorList>
            <consortium name="EnsemblPlants"/>
        </authorList>
    </citation>
    <scope>IDENTIFICATION</scope>
    <source>
        <strain evidence="4">cv. Bd21</strain>
    </source>
</reference>
<dbReference type="GO" id="GO:0090729">
    <property type="term" value="F:toxin activity"/>
    <property type="evidence" value="ECO:0007669"/>
    <property type="project" value="UniProtKB-KW"/>
</dbReference>
<reference evidence="3 4" key="1">
    <citation type="journal article" date="2010" name="Nature">
        <title>Genome sequencing and analysis of the model grass Brachypodium distachyon.</title>
        <authorList>
            <consortium name="International Brachypodium Initiative"/>
        </authorList>
    </citation>
    <scope>NUCLEOTIDE SEQUENCE [LARGE SCALE GENOMIC DNA]</scope>
    <source>
        <strain evidence="3 4">Bd21</strain>
    </source>
</reference>
<evidence type="ECO:0000313" key="4">
    <source>
        <dbReference type="EnsemblPlants" id="PNT65381"/>
    </source>
</evidence>
<dbReference type="GO" id="GO:0017148">
    <property type="term" value="P:negative regulation of translation"/>
    <property type="evidence" value="ECO:0007669"/>
    <property type="project" value="UniProtKB-KW"/>
</dbReference>
<organism evidence="3">
    <name type="scientific">Brachypodium distachyon</name>
    <name type="common">Purple false brome</name>
    <name type="synonym">Trachynia distachya</name>
    <dbReference type="NCBI Taxonomy" id="15368"/>
    <lineage>
        <taxon>Eukaryota</taxon>
        <taxon>Viridiplantae</taxon>
        <taxon>Streptophyta</taxon>
        <taxon>Embryophyta</taxon>
        <taxon>Tracheophyta</taxon>
        <taxon>Spermatophyta</taxon>
        <taxon>Magnoliopsida</taxon>
        <taxon>Liliopsida</taxon>
        <taxon>Poales</taxon>
        <taxon>Poaceae</taxon>
        <taxon>BOP clade</taxon>
        <taxon>Pooideae</taxon>
        <taxon>Stipodae</taxon>
        <taxon>Brachypodieae</taxon>
        <taxon>Brachypodium</taxon>
    </lineage>
</organism>
<keyword evidence="1" id="KW-0800">Toxin</keyword>
<dbReference type="InterPro" id="IPR036041">
    <property type="entry name" value="Ribosome-inact_prot_sf"/>
</dbReference>
<dbReference type="SUPFAM" id="SSF56371">
    <property type="entry name" value="Ribosome inactivating proteins (RIP)"/>
    <property type="match status" value="1"/>
</dbReference>
<comment type="catalytic activity">
    <reaction evidence="1">
        <text>Endohydrolysis of the N-glycosidic bond at one specific adenosine on the 28S rRNA.</text>
        <dbReference type="EC" id="3.2.2.22"/>
    </reaction>
</comment>
<dbReference type="Gramene" id="PNT65381">
    <property type="protein sequence ID" value="PNT65381"/>
    <property type="gene ID" value="BRADI_4g41509v3"/>
</dbReference>
<keyword evidence="1" id="KW-0652">Protein synthesis inhibitor</keyword>
<dbReference type="PANTHER" id="PTHR33453">
    <property type="match status" value="1"/>
</dbReference>
<dbReference type="GO" id="GO:0006952">
    <property type="term" value="P:defense response"/>
    <property type="evidence" value="ECO:0007669"/>
    <property type="project" value="UniProtKB-KW"/>
</dbReference>
<sequence>MMSWLRNGHRNIKEIPRRKGGSNPPCSARETIQPRYGSATTISTSSHLRMKGYDAMFVEPFNPLPFSETYTELTDAPRDANGRFTVKPQNLLVNVPLGKASLLDVVRVLSSYNPATVPVSEAKLAVLKILLMIPESLRFHPVRNAYILRGHTEESHLTEAVTNYVPKWPLISKLLMEWDRYDSHQPYH</sequence>
<reference evidence="3" key="2">
    <citation type="submission" date="2017-06" db="EMBL/GenBank/DDBJ databases">
        <title>WGS assembly of Brachypodium distachyon.</title>
        <authorList>
            <consortium name="The International Brachypodium Initiative"/>
            <person name="Lucas S."/>
            <person name="Harmon-Smith M."/>
            <person name="Lail K."/>
            <person name="Tice H."/>
            <person name="Grimwood J."/>
            <person name="Bruce D."/>
            <person name="Barry K."/>
            <person name="Shu S."/>
            <person name="Lindquist E."/>
            <person name="Wang M."/>
            <person name="Pitluck S."/>
            <person name="Vogel J.P."/>
            <person name="Garvin D.F."/>
            <person name="Mockler T.C."/>
            <person name="Schmutz J."/>
            <person name="Rokhsar D."/>
            <person name="Bevan M.W."/>
        </authorList>
    </citation>
    <scope>NUCLEOTIDE SEQUENCE</scope>
    <source>
        <strain evidence="3">Bd21</strain>
    </source>
</reference>
<evidence type="ECO:0000256" key="1">
    <source>
        <dbReference type="RuleBase" id="RU004915"/>
    </source>
</evidence>
<dbReference type="EnsemblPlants" id="PNT65381">
    <property type="protein sequence ID" value="PNT65381"/>
    <property type="gene ID" value="BRADI_4g41509v3"/>
</dbReference>
<dbReference type="GO" id="GO:0030598">
    <property type="term" value="F:rRNA N-glycosylase activity"/>
    <property type="evidence" value="ECO:0007669"/>
    <property type="project" value="UniProtKB-EC"/>
</dbReference>
<keyword evidence="1" id="KW-0611">Plant defense</keyword>
<evidence type="ECO:0000313" key="3">
    <source>
        <dbReference type="EMBL" id="PNT65381.1"/>
    </source>
</evidence>
<evidence type="ECO:0000256" key="2">
    <source>
        <dbReference type="SAM" id="MobiDB-lite"/>
    </source>
</evidence>
<dbReference type="InParanoid" id="A0A2K2CTM8"/>
<dbReference type="InterPro" id="IPR001574">
    <property type="entry name" value="Ribosome_inactivat_prot"/>
</dbReference>
<dbReference type="EMBL" id="CM000883">
    <property type="protein sequence ID" value="PNT65381.1"/>
    <property type="molecule type" value="Genomic_DNA"/>
</dbReference>
<name>A0A2K2CTM8_BRADI</name>
<dbReference type="ExpressionAtlas" id="A0A2K2CTM8">
    <property type="expression patterns" value="baseline"/>
</dbReference>
<comment type="similarity">
    <text evidence="1">Belongs to the ribosome-inactivating protein family.</text>
</comment>
<dbReference type="EC" id="3.2.2.22" evidence="1"/>
<evidence type="ECO:0000313" key="5">
    <source>
        <dbReference type="Proteomes" id="UP000008810"/>
    </source>
</evidence>
<protein>
    <recommendedName>
        <fullName evidence="1">rRNA N-glycosylase</fullName>
        <ecNumber evidence="1">3.2.2.22</ecNumber>
    </recommendedName>
</protein>
<dbReference type="Proteomes" id="UP000008810">
    <property type="component" value="Chromosome 4"/>
</dbReference>
<accession>A0A2K2CTM8</accession>
<dbReference type="PANTHER" id="PTHR33453:SF47">
    <property type="entry name" value="RRNA N-GLYCOSYLASE"/>
    <property type="match status" value="1"/>
</dbReference>
<dbReference type="InterPro" id="IPR016138">
    <property type="entry name" value="Ribosome_inactivat_prot_sub1"/>
</dbReference>
<dbReference type="AlphaFoldDB" id="A0A2K2CTM8"/>
<keyword evidence="5" id="KW-1185">Reference proteome</keyword>
<dbReference type="OrthoDB" id="616245at2759"/>
<proteinExistence type="inferred from homology"/>
<dbReference type="Gene3D" id="3.40.420.10">
    <property type="entry name" value="Ricin (A subunit), domain 1"/>
    <property type="match status" value="1"/>
</dbReference>
<keyword evidence="1" id="KW-0378">Hydrolase</keyword>
<feature type="region of interest" description="Disordered" evidence="2">
    <location>
        <begin position="1"/>
        <end position="31"/>
    </location>
</feature>
<gene>
    <name evidence="3" type="ORF">BRADI_4g41509v3</name>
</gene>
<dbReference type="Pfam" id="PF00161">
    <property type="entry name" value="RIP"/>
    <property type="match status" value="1"/>
</dbReference>